<dbReference type="STRING" id="6186.A0A183KI96"/>
<evidence type="ECO:0000259" key="1">
    <source>
        <dbReference type="Pfam" id="PF26215"/>
    </source>
</evidence>
<proteinExistence type="predicted"/>
<dbReference type="AlphaFoldDB" id="A0A183KI96"/>
<protein>
    <submittedName>
        <fullName evidence="4">THUMP domain-containing protein</fullName>
    </submittedName>
</protein>
<evidence type="ECO:0000313" key="3">
    <source>
        <dbReference type="Proteomes" id="UP000279833"/>
    </source>
</evidence>
<sequence>MSYKKGILRTLFDRARKIYSKECLDDEITLITNVLPENAYPLKFIQKYAKTNPQTKYDGVEKRTCFLHLRFKGDEIAGLINHRLNSALKVAYPAAKLTADRMLSIDSIRSAIIRTRQA</sequence>
<dbReference type="Pfam" id="PF26215">
    <property type="entry name" value="HTH_animal"/>
    <property type="match status" value="1"/>
</dbReference>
<reference evidence="2 3" key="2">
    <citation type="submission" date="2018-11" db="EMBL/GenBank/DDBJ databases">
        <authorList>
            <consortium name="Pathogen Informatics"/>
        </authorList>
    </citation>
    <scope>NUCLEOTIDE SEQUENCE [LARGE SCALE GENOMIC DNA]</scope>
    <source>
        <strain evidence="2">Dakar</strain>
        <strain evidence="3">Dakar, Senegal</strain>
    </source>
</reference>
<dbReference type="EMBL" id="UZAK01036986">
    <property type="protein sequence ID" value="VDP57339.1"/>
    <property type="molecule type" value="Genomic_DNA"/>
</dbReference>
<name>A0A183KI96_9TREM</name>
<gene>
    <name evidence="2" type="ORF">SCUD_LOCUS14751</name>
</gene>
<evidence type="ECO:0000313" key="4">
    <source>
        <dbReference type="WBParaSite" id="SCUD_0001475401-mRNA-1"/>
    </source>
</evidence>
<feature type="domain" description="Helix-turn-helix" evidence="1">
    <location>
        <begin position="2"/>
        <end position="48"/>
    </location>
</feature>
<dbReference type="InterPro" id="IPR058912">
    <property type="entry name" value="HTH_animal"/>
</dbReference>
<dbReference type="Proteomes" id="UP000279833">
    <property type="component" value="Unassembled WGS sequence"/>
</dbReference>
<reference evidence="4" key="1">
    <citation type="submission" date="2016-06" db="UniProtKB">
        <authorList>
            <consortium name="WormBaseParasite"/>
        </authorList>
    </citation>
    <scope>IDENTIFICATION</scope>
</reference>
<evidence type="ECO:0000313" key="2">
    <source>
        <dbReference type="EMBL" id="VDP57339.1"/>
    </source>
</evidence>
<accession>A0A183KI96</accession>
<organism evidence="4">
    <name type="scientific">Schistosoma curassoni</name>
    <dbReference type="NCBI Taxonomy" id="6186"/>
    <lineage>
        <taxon>Eukaryota</taxon>
        <taxon>Metazoa</taxon>
        <taxon>Spiralia</taxon>
        <taxon>Lophotrochozoa</taxon>
        <taxon>Platyhelminthes</taxon>
        <taxon>Trematoda</taxon>
        <taxon>Digenea</taxon>
        <taxon>Strigeidida</taxon>
        <taxon>Schistosomatoidea</taxon>
        <taxon>Schistosomatidae</taxon>
        <taxon>Schistosoma</taxon>
    </lineage>
</organism>
<keyword evidence="3" id="KW-1185">Reference proteome</keyword>
<dbReference type="WBParaSite" id="SCUD_0001475401-mRNA-1">
    <property type="protein sequence ID" value="SCUD_0001475401-mRNA-1"/>
    <property type="gene ID" value="SCUD_0001475401"/>
</dbReference>